<evidence type="ECO:0000313" key="2">
    <source>
        <dbReference type="Proteomes" id="UP000002628"/>
    </source>
</evidence>
<dbReference type="PROSITE" id="PS51331">
    <property type="entry name" value="THYX"/>
    <property type="match status" value="1"/>
</dbReference>
<dbReference type="InterPro" id="IPR036098">
    <property type="entry name" value="Thymidylate_synthase_ThyX_sf"/>
</dbReference>
<protein>
    <submittedName>
        <fullName evidence="1">Thymidylate synthase</fullName>
    </submittedName>
</protein>
<dbReference type="Proteomes" id="UP000002628">
    <property type="component" value="Segment"/>
</dbReference>
<dbReference type="EMBL" id="GQ241246">
    <property type="protein sequence ID" value="ACY35903.1"/>
    <property type="molecule type" value="Genomic_DNA"/>
</dbReference>
<accession>D0U1Z1</accession>
<proteinExistence type="inferred from homology"/>
<dbReference type="NCBIfam" id="TIGR02170">
    <property type="entry name" value="thyX"/>
    <property type="match status" value="1"/>
</dbReference>
<organism evidence="1 2">
    <name type="scientific">Clavibacter phage CMP1</name>
    <dbReference type="NCBI Taxonomy" id="686439"/>
    <lineage>
        <taxon>Viruses</taxon>
        <taxon>Duplodnaviria</taxon>
        <taxon>Heunggongvirae</taxon>
        <taxon>Uroviricota</taxon>
        <taxon>Caudoviricetes</taxon>
        <taxon>Cimpunavirus</taxon>
        <taxon>Cimpunavirus CMP1</taxon>
    </lineage>
</organism>
<dbReference type="PANTHER" id="PTHR34934">
    <property type="entry name" value="FLAVIN-DEPENDENT THYMIDYLATE SYNTHASE"/>
    <property type="match status" value="1"/>
</dbReference>
<dbReference type="GO" id="GO:0050660">
    <property type="term" value="F:flavin adenine dinucleotide binding"/>
    <property type="evidence" value="ECO:0007669"/>
    <property type="project" value="InterPro"/>
</dbReference>
<dbReference type="Pfam" id="PF02511">
    <property type="entry name" value="Thy1"/>
    <property type="match status" value="1"/>
</dbReference>
<name>D0U1Z1_9CAUD</name>
<dbReference type="RefSeq" id="YP_003359098.1">
    <property type="nucleotide sequence ID" value="NC_013698.1"/>
</dbReference>
<dbReference type="InterPro" id="IPR003669">
    <property type="entry name" value="Thymidylate_synthase_ThyX"/>
</dbReference>
<dbReference type="GO" id="GO:0070402">
    <property type="term" value="F:NADPH binding"/>
    <property type="evidence" value="ECO:0007669"/>
    <property type="project" value="TreeGrafter"/>
</dbReference>
<evidence type="ECO:0000313" key="1">
    <source>
        <dbReference type="EMBL" id="ACY35903.1"/>
    </source>
</evidence>
<dbReference type="GeneID" id="8684193"/>
<reference evidence="1 2" key="1">
    <citation type="journal article" date="2010" name="Microbiology">
        <title>The endolysins of bacteriophages CMP1 and CN77 are specific for the lysis of Clavibacter michiganensis strains.</title>
        <authorList>
            <person name="Wittmann J."/>
            <person name="Eichenlaub R."/>
            <person name="Dreiseikelmann B."/>
        </authorList>
    </citation>
    <scope>NUCLEOTIDE SEQUENCE [LARGE SCALE GENOMIC DNA]</scope>
</reference>
<dbReference type="Gene3D" id="3.30.1360.170">
    <property type="match status" value="1"/>
</dbReference>
<dbReference type="CDD" id="cd20175">
    <property type="entry name" value="ThyX"/>
    <property type="match status" value="1"/>
</dbReference>
<dbReference type="KEGG" id="vg:8684193"/>
<gene>
    <name evidence="1" type="primary">thy</name>
    <name evidence="1" type="ORF">CMP1-07</name>
</gene>
<dbReference type="GO" id="GO:0050797">
    <property type="term" value="F:thymidylate synthase (FAD) activity"/>
    <property type="evidence" value="ECO:0007669"/>
    <property type="project" value="InterPro"/>
</dbReference>
<sequence>MTEVQFTSEMYVGVRQHVGGDDSVVDAAQISLASVEERAAKHEREMTPEKRAGLINYLMKHRHGTPFEHNSVTFEVHCPIAIAREFMRHRVNSYNEKSGRYSVMDALFYIPSEERPMKNIGTSARPVMAPLDSETQNEVIKSMTGAAEIQWRYYESLLKMGAAKEVARFVLGTNIMTSFVVTMNARSVMAFLSLRTHEPDATFVSYPQYEIEEVAQLMEAWFAIQFPVTYAAFVKNGRVAP</sequence>
<dbReference type="GO" id="GO:0004799">
    <property type="term" value="F:thymidylate synthase activity"/>
    <property type="evidence" value="ECO:0007669"/>
    <property type="project" value="TreeGrafter"/>
</dbReference>
<keyword evidence="2" id="KW-1185">Reference proteome</keyword>
<dbReference type="OrthoDB" id="8223at10239"/>
<dbReference type="HAMAP" id="MF_01408">
    <property type="entry name" value="ThyX"/>
    <property type="match status" value="1"/>
</dbReference>
<dbReference type="PANTHER" id="PTHR34934:SF1">
    <property type="entry name" value="FLAVIN-DEPENDENT THYMIDYLATE SYNTHASE"/>
    <property type="match status" value="1"/>
</dbReference>
<dbReference type="SUPFAM" id="SSF69796">
    <property type="entry name" value="Thymidylate synthase-complementing protein Thy1"/>
    <property type="match status" value="1"/>
</dbReference>
<dbReference type="GO" id="GO:0006231">
    <property type="term" value="P:dTMP biosynthetic process"/>
    <property type="evidence" value="ECO:0007669"/>
    <property type="project" value="InterPro"/>
</dbReference>